<dbReference type="Proteomes" id="UP000289411">
    <property type="component" value="Unassembled WGS sequence"/>
</dbReference>
<name>A0A4Q2RGG5_9HYPH</name>
<gene>
    <name evidence="1" type="ORF">D3272_04785</name>
</gene>
<dbReference type="EMBL" id="QYBC01000003">
    <property type="protein sequence ID" value="RYB06653.1"/>
    <property type="molecule type" value="Genomic_DNA"/>
</dbReference>
<protein>
    <submittedName>
        <fullName evidence="1">Uncharacterized protein</fullName>
    </submittedName>
</protein>
<comment type="caution">
    <text evidence="1">The sequence shown here is derived from an EMBL/GenBank/DDBJ whole genome shotgun (WGS) entry which is preliminary data.</text>
</comment>
<dbReference type="AlphaFoldDB" id="A0A4Q2RGG5"/>
<evidence type="ECO:0000313" key="1">
    <source>
        <dbReference type="EMBL" id="RYB06653.1"/>
    </source>
</evidence>
<evidence type="ECO:0000313" key="2">
    <source>
        <dbReference type="Proteomes" id="UP000289411"/>
    </source>
</evidence>
<keyword evidence="2" id="KW-1185">Reference proteome</keyword>
<reference evidence="1 2" key="2">
    <citation type="submission" date="2019-02" db="EMBL/GenBank/DDBJ databases">
        <title>'Lichenibacterium ramalinii' gen. nov. sp. nov., 'Lichenibacterium minor' gen. nov. sp. nov.</title>
        <authorList>
            <person name="Pankratov T."/>
        </authorList>
    </citation>
    <scope>NUCLEOTIDE SEQUENCE [LARGE SCALE GENOMIC DNA]</scope>
    <source>
        <strain evidence="1 2">RmlP001</strain>
    </source>
</reference>
<organism evidence="1 2">
    <name type="scientific">Lichenibacterium ramalinae</name>
    <dbReference type="NCBI Taxonomy" id="2316527"/>
    <lineage>
        <taxon>Bacteria</taxon>
        <taxon>Pseudomonadati</taxon>
        <taxon>Pseudomonadota</taxon>
        <taxon>Alphaproteobacteria</taxon>
        <taxon>Hyphomicrobiales</taxon>
        <taxon>Lichenihabitantaceae</taxon>
        <taxon>Lichenibacterium</taxon>
    </lineage>
</organism>
<proteinExistence type="predicted"/>
<sequence length="105" mass="11000">MAALSASQARAAEPELSIDAKRMLSYGALAVMTGICKPDLTTRQTAEIQKGLQTSAEAQHDLTQAQFTDLMKAVGTQVGQNKDQTCAALTPAFIDTSLKSAADGN</sequence>
<accession>A0A4Q2RGG5</accession>
<reference evidence="1 2" key="1">
    <citation type="submission" date="2018-09" db="EMBL/GenBank/DDBJ databases">
        <authorList>
            <person name="Grouzdev D.S."/>
            <person name="Krutkina M.S."/>
        </authorList>
    </citation>
    <scope>NUCLEOTIDE SEQUENCE [LARGE SCALE GENOMIC DNA]</scope>
    <source>
        <strain evidence="1 2">RmlP001</strain>
    </source>
</reference>